<dbReference type="EMBL" id="WHWC01000018">
    <property type="protein sequence ID" value="KAG8364989.1"/>
    <property type="molecule type" value="Genomic_DNA"/>
</dbReference>
<keyword evidence="3" id="KW-0677">Repeat</keyword>
<name>A0AAV6W4R3_9LAMI</name>
<evidence type="ECO:0000256" key="5">
    <source>
        <dbReference type="ARBA" id="ARBA00022821"/>
    </source>
</evidence>
<protein>
    <recommendedName>
        <fullName evidence="11">Disease resistance protein RGA3</fullName>
    </recommendedName>
</protein>
<dbReference type="Pfam" id="PF00931">
    <property type="entry name" value="NB-ARC"/>
    <property type="match status" value="1"/>
</dbReference>
<dbReference type="SUPFAM" id="SSF52540">
    <property type="entry name" value="P-loop containing nucleoside triphosphate hydrolases"/>
    <property type="match status" value="1"/>
</dbReference>
<dbReference type="Gene3D" id="1.20.5.4130">
    <property type="match status" value="1"/>
</dbReference>
<dbReference type="FunFam" id="3.40.50.300:FF:001091">
    <property type="entry name" value="Probable disease resistance protein At1g61300"/>
    <property type="match status" value="1"/>
</dbReference>
<dbReference type="GO" id="GO:0005524">
    <property type="term" value="F:ATP binding"/>
    <property type="evidence" value="ECO:0007669"/>
    <property type="project" value="UniProtKB-KW"/>
</dbReference>
<evidence type="ECO:0000256" key="6">
    <source>
        <dbReference type="ARBA" id="ARBA00022840"/>
    </source>
</evidence>
<keyword evidence="10" id="KW-1185">Reference proteome</keyword>
<dbReference type="Proteomes" id="UP000826271">
    <property type="component" value="Unassembled WGS sequence"/>
</dbReference>
<keyword evidence="4" id="KW-0547">Nucleotide-binding</keyword>
<proteinExistence type="inferred from homology"/>
<accession>A0AAV6W4R3</accession>
<reference evidence="9" key="1">
    <citation type="submission" date="2019-10" db="EMBL/GenBank/DDBJ databases">
        <authorList>
            <person name="Zhang R."/>
            <person name="Pan Y."/>
            <person name="Wang J."/>
            <person name="Ma R."/>
            <person name="Yu S."/>
        </authorList>
    </citation>
    <scope>NUCLEOTIDE SEQUENCE</scope>
    <source>
        <strain evidence="9">LA-IB0</strain>
        <tissue evidence="9">Leaf</tissue>
    </source>
</reference>
<dbReference type="GO" id="GO:0043531">
    <property type="term" value="F:ADP binding"/>
    <property type="evidence" value="ECO:0007669"/>
    <property type="project" value="InterPro"/>
</dbReference>
<dbReference type="PANTHER" id="PTHR36766">
    <property type="entry name" value="PLANT BROAD-SPECTRUM MILDEW RESISTANCE PROTEIN RPW8"/>
    <property type="match status" value="1"/>
</dbReference>
<dbReference type="CDD" id="cd01983">
    <property type="entry name" value="SIMIBI"/>
    <property type="match status" value="1"/>
</dbReference>
<dbReference type="AlphaFoldDB" id="A0AAV6W4R3"/>
<sequence length="393" mass="44308">MADALVSALAKTVVGNLNSVVVQEIGLAWGLTDELNNFESIFTSIQLVLQDAELKQRKSEAIQNWLRKLKNAAYDAENVLDEISTEGLRRRANFERGMQHQLKSFISSRNPLLFRSKMVHKVKNIREKLDSIAKERFQFHLSEGVVENRFGETLESRQTTSLVEESEIYGRKEGKEMIIEEIVGSGPEQDDLSVYAIWGMGGLGKTTLAQLIYNDARIEKHFELRIWVCVSDDFSIQRLFSAIIQSTGGGGSDISELDTLQCLLREKLRGRKFLLVLDDVWNEDHNMWDGLKQVLRCGSKGSMLMVTTRIEKVAIMMATIAPYNIGNLSENDSWSLFKQRAFTTEEVNESLVAIGKAIVKKCGGVPLAIKALGSLMRFKSHESEWLAIKESEI</sequence>
<evidence type="ECO:0000256" key="1">
    <source>
        <dbReference type="ARBA" id="ARBA00008894"/>
    </source>
</evidence>
<dbReference type="Pfam" id="PF18052">
    <property type="entry name" value="Rx_N"/>
    <property type="match status" value="1"/>
</dbReference>
<dbReference type="PANTHER" id="PTHR36766:SF47">
    <property type="entry name" value="NB-ARC DOMAIN-CONTAINING PROTEIN"/>
    <property type="match status" value="1"/>
</dbReference>
<keyword evidence="5" id="KW-0611">Plant defense</keyword>
<evidence type="ECO:0000256" key="2">
    <source>
        <dbReference type="ARBA" id="ARBA00022614"/>
    </source>
</evidence>
<feature type="domain" description="Disease resistance N-terminal" evidence="8">
    <location>
        <begin position="11"/>
        <end position="98"/>
    </location>
</feature>
<evidence type="ECO:0000313" key="10">
    <source>
        <dbReference type="Proteomes" id="UP000826271"/>
    </source>
</evidence>
<evidence type="ECO:0000259" key="8">
    <source>
        <dbReference type="Pfam" id="PF18052"/>
    </source>
</evidence>
<evidence type="ECO:0000256" key="3">
    <source>
        <dbReference type="ARBA" id="ARBA00022737"/>
    </source>
</evidence>
<dbReference type="GO" id="GO:0006952">
    <property type="term" value="P:defense response"/>
    <property type="evidence" value="ECO:0007669"/>
    <property type="project" value="UniProtKB-KW"/>
</dbReference>
<evidence type="ECO:0008006" key="11">
    <source>
        <dbReference type="Google" id="ProtNLM"/>
    </source>
</evidence>
<organism evidence="9 10">
    <name type="scientific">Buddleja alternifolia</name>
    <dbReference type="NCBI Taxonomy" id="168488"/>
    <lineage>
        <taxon>Eukaryota</taxon>
        <taxon>Viridiplantae</taxon>
        <taxon>Streptophyta</taxon>
        <taxon>Embryophyta</taxon>
        <taxon>Tracheophyta</taxon>
        <taxon>Spermatophyta</taxon>
        <taxon>Magnoliopsida</taxon>
        <taxon>eudicotyledons</taxon>
        <taxon>Gunneridae</taxon>
        <taxon>Pentapetalae</taxon>
        <taxon>asterids</taxon>
        <taxon>lamiids</taxon>
        <taxon>Lamiales</taxon>
        <taxon>Scrophulariaceae</taxon>
        <taxon>Buddlejeae</taxon>
        <taxon>Buddleja</taxon>
    </lineage>
</organism>
<dbReference type="Gene3D" id="1.10.8.430">
    <property type="entry name" value="Helical domain of apoptotic protease-activating factors"/>
    <property type="match status" value="1"/>
</dbReference>
<dbReference type="InterPro" id="IPR041118">
    <property type="entry name" value="Rx_N"/>
</dbReference>
<gene>
    <name evidence="9" type="ORF">BUALT_Bualt18G0056000</name>
</gene>
<keyword evidence="6" id="KW-0067">ATP-binding</keyword>
<evidence type="ECO:0000256" key="4">
    <source>
        <dbReference type="ARBA" id="ARBA00022741"/>
    </source>
</evidence>
<dbReference type="InterPro" id="IPR042197">
    <property type="entry name" value="Apaf_helical"/>
</dbReference>
<dbReference type="Gene3D" id="3.40.50.300">
    <property type="entry name" value="P-loop containing nucleotide triphosphate hydrolases"/>
    <property type="match status" value="1"/>
</dbReference>
<keyword evidence="2" id="KW-0433">Leucine-rich repeat</keyword>
<evidence type="ECO:0000313" key="9">
    <source>
        <dbReference type="EMBL" id="KAG8364989.1"/>
    </source>
</evidence>
<dbReference type="CDD" id="cd14798">
    <property type="entry name" value="RX-CC_like"/>
    <property type="match status" value="1"/>
</dbReference>
<dbReference type="InterPro" id="IPR027417">
    <property type="entry name" value="P-loop_NTPase"/>
</dbReference>
<comment type="caution">
    <text evidence="9">The sequence shown here is derived from an EMBL/GenBank/DDBJ whole genome shotgun (WGS) entry which is preliminary data.</text>
</comment>
<dbReference type="PRINTS" id="PR00364">
    <property type="entry name" value="DISEASERSIST"/>
</dbReference>
<comment type="similarity">
    <text evidence="1">Belongs to the disease resistance NB-LRR family.</text>
</comment>
<feature type="domain" description="NB-ARC" evidence="7">
    <location>
        <begin position="179"/>
        <end position="344"/>
    </location>
</feature>
<dbReference type="InterPro" id="IPR038005">
    <property type="entry name" value="RX-like_CC"/>
</dbReference>
<evidence type="ECO:0000259" key="7">
    <source>
        <dbReference type="Pfam" id="PF00931"/>
    </source>
</evidence>
<dbReference type="InterPro" id="IPR002182">
    <property type="entry name" value="NB-ARC"/>
</dbReference>